<feature type="transmembrane region" description="Helical" evidence="8">
    <location>
        <begin position="548"/>
        <end position="573"/>
    </location>
</feature>
<dbReference type="InParanoid" id="A0A6P8HXN6"/>
<keyword evidence="3 7" id="KW-0812">Transmembrane</keyword>
<evidence type="ECO:0000313" key="9">
    <source>
        <dbReference type="Proteomes" id="UP000515163"/>
    </source>
</evidence>
<evidence type="ECO:0000256" key="4">
    <source>
        <dbReference type="ARBA" id="ARBA00022989"/>
    </source>
</evidence>
<gene>
    <name evidence="10" type="primary">LOC116296260</name>
</gene>
<keyword evidence="2 7" id="KW-0813">Transport</keyword>
<dbReference type="PROSITE" id="PS00610">
    <property type="entry name" value="NA_NEUROTRAN_SYMP_1"/>
    <property type="match status" value="1"/>
</dbReference>
<feature type="binding site" evidence="6">
    <location>
        <position position="312"/>
    </location>
    <ligand>
        <name>Na(+)</name>
        <dbReference type="ChEBI" id="CHEBI:29101"/>
        <label>1</label>
    </ligand>
</feature>
<comment type="similarity">
    <text evidence="7">Belongs to the sodium:neurotransmitter symporter (SNF) (TC 2.A.22) family.</text>
</comment>
<dbReference type="CDD" id="cd10332">
    <property type="entry name" value="SLC6sbd-B0AT-like"/>
    <property type="match status" value="1"/>
</dbReference>
<dbReference type="GO" id="GO:0046872">
    <property type="term" value="F:metal ion binding"/>
    <property type="evidence" value="ECO:0007669"/>
    <property type="project" value="UniProtKB-KW"/>
</dbReference>
<feature type="transmembrane region" description="Helical" evidence="8">
    <location>
        <begin position="112"/>
        <end position="140"/>
    </location>
</feature>
<dbReference type="InterPro" id="IPR037272">
    <property type="entry name" value="SNS_sf"/>
</dbReference>
<feature type="transmembrane region" description="Helical" evidence="8">
    <location>
        <begin position="306"/>
        <end position="327"/>
    </location>
</feature>
<proteinExistence type="inferred from homology"/>
<dbReference type="GO" id="GO:0089718">
    <property type="term" value="P:amino acid import across plasma membrane"/>
    <property type="evidence" value="ECO:0007669"/>
    <property type="project" value="TreeGrafter"/>
</dbReference>
<evidence type="ECO:0000256" key="7">
    <source>
        <dbReference type="RuleBase" id="RU003732"/>
    </source>
</evidence>
<evidence type="ECO:0000256" key="1">
    <source>
        <dbReference type="ARBA" id="ARBA00004141"/>
    </source>
</evidence>
<dbReference type="Proteomes" id="UP000515163">
    <property type="component" value="Unplaced"/>
</dbReference>
<dbReference type="PANTHER" id="PTHR11616:SF241">
    <property type="entry name" value="SODIUM- AND CHLORIDE-DEPENDENT GLYCINE TRANSPORTER 2"/>
    <property type="match status" value="1"/>
</dbReference>
<dbReference type="RefSeq" id="XP_031560121.1">
    <property type="nucleotide sequence ID" value="XM_031704261.1"/>
</dbReference>
<dbReference type="PROSITE" id="PS50267">
    <property type="entry name" value="NA_NEUROTRAN_SYMP_3"/>
    <property type="match status" value="1"/>
</dbReference>
<dbReference type="OrthoDB" id="6581954at2759"/>
<feature type="binding site" evidence="6">
    <location>
        <position position="402"/>
    </location>
    <ligand>
        <name>Na(+)</name>
        <dbReference type="ChEBI" id="CHEBI:29101"/>
        <label>1</label>
    </ligand>
</feature>
<feature type="binding site" evidence="6">
    <location>
        <position position="53"/>
    </location>
    <ligand>
        <name>Na(+)</name>
        <dbReference type="ChEBI" id="CHEBI:29101"/>
        <label>1</label>
    </ligand>
</feature>
<organism evidence="9 10">
    <name type="scientific">Actinia tenebrosa</name>
    <name type="common">Australian red waratah sea anemone</name>
    <dbReference type="NCBI Taxonomy" id="6105"/>
    <lineage>
        <taxon>Eukaryota</taxon>
        <taxon>Metazoa</taxon>
        <taxon>Cnidaria</taxon>
        <taxon>Anthozoa</taxon>
        <taxon>Hexacorallia</taxon>
        <taxon>Actiniaria</taxon>
        <taxon>Actiniidae</taxon>
        <taxon>Actinia</taxon>
    </lineage>
</organism>
<feature type="transmembrane region" description="Helical" evidence="8">
    <location>
        <begin position="505"/>
        <end position="528"/>
    </location>
</feature>
<feature type="transmembrane region" description="Helical" evidence="8">
    <location>
        <begin position="195"/>
        <end position="212"/>
    </location>
</feature>
<comment type="subcellular location">
    <subcellularLocation>
        <location evidence="1">Membrane</location>
        <topology evidence="1">Multi-pass membrane protein</topology>
    </subcellularLocation>
</comment>
<keyword evidence="9" id="KW-1185">Reference proteome</keyword>
<feature type="binding site" evidence="6">
    <location>
        <position position="280"/>
    </location>
    <ligand>
        <name>Na(+)</name>
        <dbReference type="ChEBI" id="CHEBI:29101"/>
        <label>1</label>
    </ligand>
</feature>
<evidence type="ECO:0000256" key="5">
    <source>
        <dbReference type="ARBA" id="ARBA00023136"/>
    </source>
</evidence>
<feature type="transmembrane region" description="Helical" evidence="8">
    <location>
        <begin position="40"/>
        <end position="58"/>
    </location>
</feature>
<accession>A0A6P8HXN6</accession>
<evidence type="ECO:0000313" key="10">
    <source>
        <dbReference type="RefSeq" id="XP_031560121.1"/>
    </source>
</evidence>
<feature type="transmembrane region" description="Helical" evidence="8">
    <location>
        <begin position="463"/>
        <end position="485"/>
    </location>
</feature>
<name>A0A6P8HXN6_ACTTE</name>
<feature type="transmembrane region" description="Helical" evidence="8">
    <location>
        <begin position="273"/>
        <end position="294"/>
    </location>
</feature>
<dbReference type="GeneID" id="116296260"/>
<feature type="binding site" evidence="6">
    <location>
        <position position="48"/>
    </location>
    <ligand>
        <name>Na(+)</name>
        <dbReference type="ChEBI" id="CHEBI:29101"/>
        <label>1</label>
    </ligand>
</feature>
<dbReference type="AlphaFoldDB" id="A0A6P8HXN6"/>
<protein>
    <recommendedName>
        <fullName evidence="7">Transporter</fullName>
    </recommendedName>
</protein>
<keyword evidence="5 8" id="KW-0472">Membrane</keyword>
<evidence type="ECO:0000256" key="6">
    <source>
        <dbReference type="PIRSR" id="PIRSR600175-1"/>
    </source>
</evidence>
<feature type="transmembrane region" description="Helical" evidence="8">
    <location>
        <begin position="390"/>
        <end position="409"/>
    </location>
</feature>
<dbReference type="KEGG" id="aten:116296260"/>
<dbReference type="Pfam" id="PF00209">
    <property type="entry name" value="SNF"/>
    <property type="match status" value="1"/>
</dbReference>
<dbReference type="GO" id="GO:0005886">
    <property type="term" value="C:plasma membrane"/>
    <property type="evidence" value="ECO:0007669"/>
    <property type="project" value="TreeGrafter"/>
</dbReference>
<keyword evidence="6" id="KW-0479">Metal-binding</keyword>
<dbReference type="FunCoup" id="A0A6P8HXN6">
    <property type="interactions" value="794"/>
</dbReference>
<sequence>MAKAEVENGEINVTITGPADEAPKVEVQDERGGWGNKIEFVLATIGYAVGLGNVWRFPYLCQKNGGGAFLIPYVLCLGLLGIPIFFLELAIGQSVRQGSIGVWNYIHPYLGGVGFASVMVCFLVGLYYNMIIAWCFYYLFASWQNPLPYGDCPNIAVNGTNITKVLECELAGRTQYYWYNNALEITDSIEESGGVLWHMALSLLLAWIVVFLCMMKGVQTAGKAVYFTATFPYLVLFIFFFRGVTLDGAGDGIAHMFKPQFHKLLNPQVWLEAATQIFYSLGVAFGGLIAMSSYNPVHNNCKRDAIMVSLINCGTSVFASIVIFSILGFKAHTSYNNCLSLYANVALPGNETITDKCFDLEKWLSESAQGPGLTFIAFTEAIVMMPVSQLWATLFFCMLLTLGLGSMFGTLEGVITPLYDLKLVSWRKEFVTAFICAMSYLIGLVFCQGSGEYWLQTFDSYSGTLPLLVIGFFELVGVNWIYGAVRFEDDIEYMIKSRPGWYWKITWRFVSPVIVAGIIIASIVSMFLKTMTYAAWAPAKADVVDTEFPVWGFVVIALLILLSTLCIPIVFLVKRFNIVKFDVSKQTQDEIIPPGALTPNLSRAPIALTEEPMDGAEME</sequence>
<dbReference type="PRINTS" id="PR00176">
    <property type="entry name" value="NANEUSMPORT"/>
</dbReference>
<dbReference type="InterPro" id="IPR000175">
    <property type="entry name" value="Na/ntran_symport"/>
</dbReference>
<dbReference type="GO" id="GO:0005283">
    <property type="term" value="F:amino acid:sodium symporter activity"/>
    <property type="evidence" value="ECO:0007669"/>
    <property type="project" value="TreeGrafter"/>
</dbReference>
<keyword evidence="7" id="KW-0769">Symport</keyword>
<feature type="transmembrane region" description="Helical" evidence="8">
    <location>
        <begin position="430"/>
        <end position="451"/>
    </location>
</feature>
<dbReference type="SUPFAM" id="SSF161070">
    <property type="entry name" value="SNF-like"/>
    <property type="match status" value="1"/>
</dbReference>
<feature type="transmembrane region" description="Helical" evidence="8">
    <location>
        <begin position="224"/>
        <end position="241"/>
    </location>
</feature>
<feature type="transmembrane region" description="Helical" evidence="8">
    <location>
        <begin position="70"/>
        <end position="91"/>
    </location>
</feature>
<reference evidence="10" key="1">
    <citation type="submission" date="2025-08" db="UniProtKB">
        <authorList>
            <consortium name="RefSeq"/>
        </authorList>
    </citation>
    <scope>IDENTIFICATION</scope>
    <source>
        <tissue evidence="10">Tentacle</tissue>
    </source>
</reference>
<evidence type="ECO:0000256" key="2">
    <source>
        <dbReference type="ARBA" id="ARBA00022448"/>
    </source>
</evidence>
<keyword evidence="4 8" id="KW-1133">Transmembrane helix</keyword>
<dbReference type="PANTHER" id="PTHR11616">
    <property type="entry name" value="SODIUM/CHLORIDE DEPENDENT TRANSPORTER"/>
    <property type="match status" value="1"/>
</dbReference>
<feature type="binding site" evidence="6">
    <location>
        <position position="406"/>
    </location>
    <ligand>
        <name>Na(+)</name>
        <dbReference type="ChEBI" id="CHEBI:29101"/>
        <label>1</label>
    </ligand>
</feature>
<feature type="binding site" evidence="6">
    <location>
        <position position="49"/>
    </location>
    <ligand>
        <name>Na(+)</name>
        <dbReference type="ChEBI" id="CHEBI:29101"/>
        <label>2</label>
    </ligand>
</feature>
<feature type="binding site" evidence="6">
    <location>
        <position position="46"/>
    </location>
    <ligand>
        <name>Na(+)</name>
        <dbReference type="ChEBI" id="CHEBI:29101"/>
        <label>1</label>
    </ligand>
</feature>
<evidence type="ECO:0000256" key="8">
    <source>
        <dbReference type="SAM" id="Phobius"/>
    </source>
</evidence>
<keyword evidence="6" id="KW-0915">Sodium</keyword>
<evidence type="ECO:0000256" key="3">
    <source>
        <dbReference type="ARBA" id="ARBA00022692"/>
    </source>
</evidence>